<keyword evidence="2" id="KW-1185">Reference proteome</keyword>
<name>A0ABY1NXF8_9BACT</name>
<comment type="caution">
    <text evidence="1">The sequence shown here is derived from an EMBL/GenBank/DDBJ whole genome shotgun (WGS) entry which is preliminary data.</text>
</comment>
<dbReference type="PROSITE" id="PS51257">
    <property type="entry name" value="PROKAR_LIPOPROTEIN"/>
    <property type="match status" value="1"/>
</dbReference>
<dbReference type="Proteomes" id="UP001157915">
    <property type="component" value="Unassembled WGS sequence"/>
</dbReference>
<accession>A0ABY1NXF8</accession>
<gene>
    <name evidence="1" type="ORF">SAMN06265367_103234</name>
</gene>
<sequence length="524" mass="58026">MKKYIYIIKLMMVAVLLQSCEDPYEGMNLNEASNQVIFTSEMDFENTIQINGELAFGDVSSGVVSRTWTFPEGVVDIEGSDNDVTSTEATVKTTFKMLGEHEVKLHQVFKDNAFVGLEQRGKELDTTIVVKVLGEVKLAITANIINSDGTVGEALNLQDGALNEVMAGNFIRYTVTSEGEPAQYQWNLDGGDPPYSEELVETLDVRYKKVGEFDFELIASRDRPQGEFVFALENFLKIIPSTEPVSLEGAQERAGGIALNFSREMNGNTLNPADFTVNIINNGNQIATSVSSATLDPNEGNFVILTLDNQSIFNDDIVTVSYTQGELATADGVKSDDFEAVPVVFIGENILKKTAFDYSFENSMATNWPYQWWGAPWDKYKFNLSTVKSYDGKKSAYVTMEPNGGMIIGHTDNANVPITFPVEKGKTYEIGVWVYMEDLGNSDPAANPPDLRFYWAPDTNWGVGPNPEFSADFEIGKWVYSSTLVEFANTGNYNINIRGANAGNAQTIKFYMDNISISEAKLRQ</sequence>
<evidence type="ECO:0008006" key="3">
    <source>
        <dbReference type="Google" id="ProtNLM"/>
    </source>
</evidence>
<evidence type="ECO:0000313" key="2">
    <source>
        <dbReference type="Proteomes" id="UP001157915"/>
    </source>
</evidence>
<organism evidence="1 2">
    <name type="scientific">Algoriphagus winogradskyi</name>
    <dbReference type="NCBI Taxonomy" id="237017"/>
    <lineage>
        <taxon>Bacteria</taxon>
        <taxon>Pseudomonadati</taxon>
        <taxon>Bacteroidota</taxon>
        <taxon>Cytophagia</taxon>
        <taxon>Cytophagales</taxon>
        <taxon>Cyclobacteriaceae</taxon>
        <taxon>Algoriphagus</taxon>
    </lineage>
</organism>
<protein>
    <recommendedName>
        <fullName evidence="3">PKD domain-containing protein</fullName>
    </recommendedName>
</protein>
<dbReference type="Gene3D" id="2.60.120.260">
    <property type="entry name" value="Galactose-binding domain-like"/>
    <property type="match status" value="1"/>
</dbReference>
<evidence type="ECO:0000313" key="1">
    <source>
        <dbReference type="EMBL" id="SMP21103.1"/>
    </source>
</evidence>
<dbReference type="RefSeq" id="WP_283412761.1">
    <property type="nucleotide sequence ID" value="NZ_FXUA01000003.1"/>
</dbReference>
<proteinExistence type="predicted"/>
<reference evidence="1 2" key="1">
    <citation type="submission" date="2017-05" db="EMBL/GenBank/DDBJ databases">
        <authorList>
            <person name="Varghese N."/>
            <person name="Submissions S."/>
        </authorList>
    </citation>
    <scope>NUCLEOTIDE SEQUENCE [LARGE SCALE GENOMIC DNA]</scope>
    <source>
        <strain evidence="1 2">DSM 15360</strain>
    </source>
</reference>
<dbReference type="EMBL" id="FXUA01000003">
    <property type="protein sequence ID" value="SMP21103.1"/>
    <property type="molecule type" value="Genomic_DNA"/>
</dbReference>